<dbReference type="AlphaFoldDB" id="A0A7Y8GSW2"/>
<organism evidence="1 2">
    <name type="scientific">Hydrogenophaga aromaticivorans</name>
    <dbReference type="NCBI Taxonomy" id="2610898"/>
    <lineage>
        <taxon>Bacteria</taxon>
        <taxon>Pseudomonadati</taxon>
        <taxon>Pseudomonadota</taxon>
        <taxon>Betaproteobacteria</taxon>
        <taxon>Burkholderiales</taxon>
        <taxon>Comamonadaceae</taxon>
        <taxon>Hydrogenophaga</taxon>
    </lineage>
</organism>
<proteinExistence type="predicted"/>
<dbReference type="EMBL" id="VYGV01000004">
    <property type="protein sequence ID" value="NWF44275.1"/>
    <property type="molecule type" value="Genomic_DNA"/>
</dbReference>
<reference evidence="1 2" key="1">
    <citation type="submission" date="2019-09" db="EMBL/GenBank/DDBJ databases">
        <title>Hydrogenophaga aromatica sp. nov., isolated from a para-xylene-degrading enrichment culture.</title>
        <authorList>
            <person name="Tancsics A."/>
            <person name="Banerjee S."/>
        </authorList>
    </citation>
    <scope>NUCLEOTIDE SEQUENCE [LARGE SCALE GENOMIC DNA]</scope>
    <source>
        <strain evidence="1 2">D2P1</strain>
    </source>
</reference>
<comment type="caution">
    <text evidence="1">The sequence shown here is derived from an EMBL/GenBank/DDBJ whole genome shotgun (WGS) entry which is preliminary data.</text>
</comment>
<name>A0A7Y8GSW2_9BURK</name>
<gene>
    <name evidence="1" type="ORF">F3K02_03260</name>
</gene>
<dbReference type="Proteomes" id="UP000545507">
    <property type="component" value="Unassembled WGS sequence"/>
</dbReference>
<dbReference type="RefSeq" id="WP_177133294.1">
    <property type="nucleotide sequence ID" value="NZ_VYGV01000004.1"/>
</dbReference>
<keyword evidence="2" id="KW-1185">Reference proteome</keyword>
<evidence type="ECO:0000313" key="1">
    <source>
        <dbReference type="EMBL" id="NWF44275.1"/>
    </source>
</evidence>
<evidence type="ECO:0000313" key="2">
    <source>
        <dbReference type="Proteomes" id="UP000545507"/>
    </source>
</evidence>
<protein>
    <submittedName>
        <fullName evidence="1">Uncharacterized protein</fullName>
    </submittedName>
</protein>
<sequence>MNHLARPGTVCSPLDLGELSQILHAIEGDQDFFDVFEAFADPDQPQAAELWFQIDGTDFEVTEWLLDGDELTPPPPGAGLAVHAQLRPFPVNEDRDTFPLGLCFQDATLTLSRNGTARREDHFMARPGGSLAALTEGQAVVVEGQVVGQVQRNSGGLCQLHFNARCTIELMDALLTQLDCRGPSTPAQVDNTIGWTFCCFYLGRLEEPEEHIFVGCTQRPTAQRSPVLDIDLS</sequence>
<accession>A0A7Y8GSW2</accession>